<protein>
    <recommendedName>
        <fullName evidence="4">Lipoprotein</fullName>
    </recommendedName>
</protein>
<keyword evidence="3" id="KW-1185">Reference proteome</keyword>
<gene>
    <name evidence="2" type="ORF">AB0L16_28640</name>
</gene>
<reference evidence="2 3" key="1">
    <citation type="submission" date="2024-06" db="EMBL/GenBank/DDBJ databases">
        <title>The Natural Products Discovery Center: Release of the First 8490 Sequenced Strains for Exploring Actinobacteria Biosynthetic Diversity.</title>
        <authorList>
            <person name="Kalkreuter E."/>
            <person name="Kautsar S.A."/>
            <person name="Yang D."/>
            <person name="Bader C.D."/>
            <person name="Teijaro C.N."/>
            <person name="Fluegel L."/>
            <person name="Davis C.M."/>
            <person name="Simpson J.R."/>
            <person name="Lauterbach L."/>
            <person name="Steele A.D."/>
            <person name="Gui C."/>
            <person name="Meng S."/>
            <person name="Li G."/>
            <person name="Viehrig K."/>
            <person name="Ye F."/>
            <person name="Su P."/>
            <person name="Kiefer A.F."/>
            <person name="Nichols A."/>
            <person name="Cepeda A.J."/>
            <person name="Yan W."/>
            <person name="Fan B."/>
            <person name="Jiang Y."/>
            <person name="Adhikari A."/>
            <person name="Zheng C.-J."/>
            <person name="Schuster L."/>
            <person name="Cowan T.M."/>
            <person name="Smanski M.J."/>
            <person name="Chevrette M.G."/>
            <person name="De Carvalho L.P.S."/>
            <person name="Shen B."/>
        </authorList>
    </citation>
    <scope>NUCLEOTIDE SEQUENCE [LARGE SCALE GENOMIC DNA]</scope>
    <source>
        <strain evidence="2 3">NPDC052347</strain>
    </source>
</reference>
<accession>A0ABV3K5X7</accession>
<feature type="compositionally biased region" description="Pro residues" evidence="1">
    <location>
        <begin position="1"/>
        <end position="10"/>
    </location>
</feature>
<evidence type="ECO:0000256" key="1">
    <source>
        <dbReference type="SAM" id="MobiDB-lite"/>
    </source>
</evidence>
<feature type="region of interest" description="Disordered" evidence="1">
    <location>
        <begin position="1"/>
        <end position="23"/>
    </location>
</feature>
<organism evidence="2 3">
    <name type="scientific">Streptomyces orinoci</name>
    <name type="common">Streptoverticillium orinoci</name>
    <dbReference type="NCBI Taxonomy" id="67339"/>
    <lineage>
        <taxon>Bacteria</taxon>
        <taxon>Bacillati</taxon>
        <taxon>Actinomycetota</taxon>
        <taxon>Actinomycetes</taxon>
        <taxon>Kitasatosporales</taxon>
        <taxon>Streptomycetaceae</taxon>
        <taxon>Streptomyces</taxon>
    </lineage>
</organism>
<evidence type="ECO:0008006" key="4">
    <source>
        <dbReference type="Google" id="ProtNLM"/>
    </source>
</evidence>
<feature type="compositionally biased region" description="Pro residues" evidence="1">
    <location>
        <begin position="71"/>
        <end position="81"/>
    </location>
</feature>
<sequence length="251" mass="26417">MSHPAPPSPAPSRALPAAHGPRPRPAVLRAAVLAVVTAGTAVLLAGCADTGTPQSAGRTPAVSGPVRLWPDRPPAPPPSPAPGGDNTPMPLPALPRVPAGDIHKVPVLSVVRAQRDLDARRGAPAFDKGTENRIRACNDTREPCPVRAAEYHDLTGDGKDELIAGVEGTGHTLAIWVYTVRNGVVHRILDAAGTPKSVEVADDKLIMREPTETPGYEIRSVYAWDGQVMVLQSTEYDWHSPSPAASPGRMP</sequence>
<dbReference type="RefSeq" id="WP_241561119.1">
    <property type="nucleotide sequence ID" value="NZ_JBFAUK010000031.1"/>
</dbReference>
<comment type="caution">
    <text evidence="2">The sequence shown here is derived from an EMBL/GenBank/DDBJ whole genome shotgun (WGS) entry which is preliminary data.</text>
</comment>
<dbReference type="EMBL" id="JBFAUK010000031">
    <property type="protein sequence ID" value="MEV5510348.1"/>
    <property type="molecule type" value="Genomic_DNA"/>
</dbReference>
<proteinExistence type="predicted"/>
<feature type="compositionally biased region" description="Low complexity" evidence="1">
    <location>
        <begin position="11"/>
        <end position="23"/>
    </location>
</feature>
<feature type="region of interest" description="Disordered" evidence="1">
    <location>
        <begin position="50"/>
        <end position="92"/>
    </location>
</feature>
<evidence type="ECO:0000313" key="3">
    <source>
        <dbReference type="Proteomes" id="UP001552594"/>
    </source>
</evidence>
<name>A0ABV3K5X7_STRON</name>
<dbReference type="Proteomes" id="UP001552594">
    <property type="component" value="Unassembled WGS sequence"/>
</dbReference>
<evidence type="ECO:0000313" key="2">
    <source>
        <dbReference type="EMBL" id="MEV5510348.1"/>
    </source>
</evidence>